<sequence>MTISFETRAGQKFTVEQTGDIGHAIQGNVLKGRKLFVGRNMVFAKNDMLKVKVASK</sequence>
<dbReference type="STRING" id="440168.SAMN04487974_102159"/>
<keyword evidence="2" id="KW-1185">Reference proteome</keyword>
<evidence type="ECO:0000313" key="2">
    <source>
        <dbReference type="Proteomes" id="UP000199495"/>
    </source>
</evidence>
<proteinExistence type="predicted"/>
<dbReference type="RefSeq" id="WP_176762513.1">
    <property type="nucleotide sequence ID" value="NZ_FNCS01000002.1"/>
</dbReference>
<organism evidence="1 2">
    <name type="scientific">Pelagibacterium luteolum</name>
    <dbReference type="NCBI Taxonomy" id="440168"/>
    <lineage>
        <taxon>Bacteria</taxon>
        <taxon>Pseudomonadati</taxon>
        <taxon>Pseudomonadota</taxon>
        <taxon>Alphaproteobacteria</taxon>
        <taxon>Hyphomicrobiales</taxon>
        <taxon>Devosiaceae</taxon>
        <taxon>Pelagibacterium</taxon>
    </lineage>
</organism>
<protein>
    <submittedName>
        <fullName evidence="1">Uncharacterized protein</fullName>
    </submittedName>
</protein>
<dbReference type="AlphaFoldDB" id="A0A1G7TJM8"/>
<name>A0A1G7TJM8_9HYPH</name>
<dbReference type="Proteomes" id="UP000199495">
    <property type="component" value="Unassembled WGS sequence"/>
</dbReference>
<gene>
    <name evidence="1" type="ORF">SAMN04487974_102159</name>
</gene>
<reference evidence="1 2" key="1">
    <citation type="submission" date="2016-10" db="EMBL/GenBank/DDBJ databases">
        <authorList>
            <person name="de Groot N.N."/>
        </authorList>
    </citation>
    <scope>NUCLEOTIDE SEQUENCE [LARGE SCALE GENOMIC DNA]</scope>
    <source>
        <strain evidence="1 2">CGMCC 1.10267</strain>
    </source>
</reference>
<dbReference type="EMBL" id="FNCS01000002">
    <property type="protein sequence ID" value="SDG35302.1"/>
    <property type="molecule type" value="Genomic_DNA"/>
</dbReference>
<evidence type="ECO:0000313" key="1">
    <source>
        <dbReference type="EMBL" id="SDG35302.1"/>
    </source>
</evidence>
<accession>A0A1G7TJM8</accession>